<comment type="similarity">
    <text evidence="1">Belongs to the GatC family.</text>
</comment>
<dbReference type="InterPro" id="IPR036113">
    <property type="entry name" value="Asp/Glu-ADT_sf_sub_c"/>
</dbReference>
<comment type="subunit">
    <text evidence="2">Heterotrimer of A, B and C subunits.</text>
</comment>
<comment type="function">
    <text evidence="3">Allows the formation of correctly charged Asn-tRNA(Asn) or Gln-tRNA(Gln) through the transamidation of misacylated Asp-tRNA(Asn) or Glu-tRNA(Gln) in organisms which lack either or both of asparaginyl-tRNA or glutaminyl-tRNA synthetases. The reaction takes place in the presence of glutamine and ATP through an activated phospho-Asp-tRNA(Asn) or phospho-Glu-tRNA(Gln).</text>
</comment>
<gene>
    <name evidence="6" type="primary">gatC</name>
    <name evidence="6" type="ORF">H6X83_09435</name>
</gene>
<evidence type="ECO:0000313" key="6">
    <source>
        <dbReference type="EMBL" id="QNO17174.1"/>
    </source>
</evidence>
<keyword evidence="7" id="KW-1185">Reference proteome</keyword>
<dbReference type="SUPFAM" id="SSF141000">
    <property type="entry name" value="Glu-tRNAGln amidotransferase C subunit"/>
    <property type="match status" value="1"/>
</dbReference>
<evidence type="ECO:0000256" key="3">
    <source>
        <dbReference type="ARBA" id="ARBA00024799"/>
    </source>
</evidence>
<dbReference type="NCBIfam" id="TIGR00135">
    <property type="entry name" value="gatC"/>
    <property type="match status" value="1"/>
</dbReference>
<dbReference type="InterPro" id="IPR003837">
    <property type="entry name" value="GatC"/>
</dbReference>
<dbReference type="Gene3D" id="1.10.20.60">
    <property type="entry name" value="Glu-tRNAGln amidotransferase C subunit, N-terminal domain"/>
    <property type="match status" value="1"/>
</dbReference>
<proteinExistence type="inferred from homology"/>
<evidence type="ECO:0000313" key="7">
    <source>
        <dbReference type="Proteomes" id="UP000516046"/>
    </source>
</evidence>
<keyword evidence="6" id="KW-0808">Transferase</keyword>
<evidence type="ECO:0000256" key="5">
    <source>
        <dbReference type="ARBA" id="ARBA00047913"/>
    </source>
</evidence>
<evidence type="ECO:0000256" key="4">
    <source>
        <dbReference type="ARBA" id="ARBA00047380"/>
    </source>
</evidence>
<dbReference type="Proteomes" id="UP000516046">
    <property type="component" value="Chromosome"/>
</dbReference>
<dbReference type="KEGG" id="caml:H6X83_09435"/>
<comment type="catalytic activity">
    <reaction evidence="5">
        <text>L-glutamyl-tRNA(Gln) + L-glutamine + ATP + H2O = L-glutaminyl-tRNA(Gln) + L-glutamate + ADP + phosphate + H(+)</text>
        <dbReference type="Rhea" id="RHEA:17521"/>
        <dbReference type="Rhea" id="RHEA-COMP:9681"/>
        <dbReference type="Rhea" id="RHEA-COMP:9684"/>
        <dbReference type="ChEBI" id="CHEBI:15377"/>
        <dbReference type="ChEBI" id="CHEBI:15378"/>
        <dbReference type="ChEBI" id="CHEBI:29985"/>
        <dbReference type="ChEBI" id="CHEBI:30616"/>
        <dbReference type="ChEBI" id="CHEBI:43474"/>
        <dbReference type="ChEBI" id="CHEBI:58359"/>
        <dbReference type="ChEBI" id="CHEBI:78520"/>
        <dbReference type="ChEBI" id="CHEBI:78521"/>
        <dbReference type="ChEBI" id="CHEBI:456216"/>
    </reaction>
</comment>
<comment type="catalytic activity">
    <reaction evidence="4">
        <text>L-aspartyl-tRNA(Asn) + L-glutamine + ATP + H2O = L-asparaginyl-tRNA(Asn) + L-glutamate + ADP + phosphate + 2 H(+)</text>
        <dbReference type="Rhea" id="RHEA:14513"/>
        <dbReference type="Rhea" id="RHEA-COMP:9674"/>
        <dbReference type="Rhea" id="RHEA-COMP:9677"/>
        <dbReference type="ChEBI" id="CHEBI:15377"/>
        <dbReference type="ChEBI" id="CHEBI:15378"/>
        <dbReference type="ChEBI" id="CHEBI:29985"/>
        <dbReference type="ChEBI" id="CHEBI:30616"/>
        <dbReference type="ChEBI" id="CHEBI:43474"/>
        <dbReference type="ChEBI" id="CHEBI:58359"/>
        <dbReference type="ChEBI" id="CHEBI:78515"/>
        <dbReference type="ChEBI" id="CHEBI:78516"/>
        <dbReference type="ChEBI" id="CHEBI:456216"/>
    </reaction>
</comment>
<evidence type="ECO:0000256" key="2">
    <source>
        <dbReference type="ARBA" id="ARBA00011123"/>
    </source>
</evidence>
<dbReference type="GO" id="GO:0006450">
    <property type="term" value="P:regulation of translational fidelity"/>
    <property type="evidence" value="ECO:0007669"/>
    <property type="project" value="InterPro"/>
</dbReference>
<accession>A0A7G9WER2</accession>
<reference evidence="6 7" key="1">
    <citation type="submission" date="2020-08" db="EMBL/GenBank/DDBJ databases">
        <authorList>
            <person name="Ren C."/>
            <person name="Gu Y."/>
            <person name="Xu Y."/>
        </authorList>
    </citation>
    <scope>NUCLEOTIDE SEQUENCE [LARGE SCALE GENOMIC DNA]</scope>
    <source>
        <strain evidence="6 7">LBM18003</strain>
    </source>
</reference>
<dbReference type="AlphaFoldDB" id="A0A7G9WER2"/>
<organism evidence="6 7">
    <name type="scientific">Caproicibacterium amylolyticum</name>
    <dbReference type="NCBI Taxonomy" id="2766537"/>
    <lineage>
        <taxon>Bacteria</taxon>
        <taxon>Bacillati</taxon>
        <taxon>Bacillota</taxon>
        <taxon>Clostridia</taxon>
        <taxon>Eubacteriales</taxon>
        <taxon>Oscillospiraceae</taxon>
        <taxon>Caproicibacterium</taxon>
    </lineage>
</organism>
<evidence type="ECO:0000256" key="1">
    <source>
        <dbReference type="ARBA" id="ARBA00010757"/>
    </source>
</evidence>
<protein>
    <submittedName>
        <fullName evidence="6">Asp-tRNA(Asn)/Glu-tRNA(Gln) amidotransferase subunit GatC</fullName>
    </submittedName>
</protein>
<sequence>MVTHEDILKIAKLAKLEVEDSELDGLTKDMNEIISFADTIASVSAQDEAYSDINGLENVLREDVVQPGLTCDEVLANAEDTDGSSFVVKQHA</sequence>
<dbReference type="RefSeq" id="WP_212506243.1">
    <property type="nucleotide sequence ID" value="NZ_CP060696.1"/>
</dbReference>
<dbReference type="Pfam" id="PF02686">
    <property type="entry name" value="GatC"/>
    <property type="match status" value="1"/>
</dbReference>
<dbReference type="EMBL" id="CP060696">
    <property type="protein sequence ID" value="QNO17174.1"/>
    <property type="molecule type" value="Genomic_DNA"/>
</dbReference>
<name>A0A7G9WER2_9FIRM</name>
<dbReference type="GO" id="GO:0016740">
    <property type="term" value="F:transferase activity"/>
    <property type="evidence" value="ECO:0007669"/>
    <property type="project" value="UniProtKB-KW"/>
</dbReference>